<dbReference type="GO" id="GO:0010124">
    <property type="term" value="P:phenylacetate catabolic process"/>
    <property type="evidence" value="ECO:0007669"/>
    <property type="project" value="TreeGrafter"/>
</dbReference>
<reference evidence="1 2" key="1">
    <citation type="journal article" date="2019" name="ACS Chem. Biol.">
        <title>Identification and Mobilization of a Cryptic Antibiotic Biosynthesis Gene Locus from a Human-Pathogenic Nocardia Isolate.</title>
        <authorList>
            <person name="Herisse M."/>
            <person name="Ishida K."/>
            <person name="Porter J.L."/>
            <person name="Howden B."/>
            <person name="Hertweck C."/>
            <person name="Stinear T.P."/>
            <person name="Pidot S.J."/>
        </authorList>
    </citation>
    <scope>NUCLEOTIDE SEQUENCE [LARGE SCALE GENOMIC DNA]</scope>
    <source>
        <strain evidence="1 2">AUSMDU00024985</strain>
    </source>
</reference>
<dbReference type="InterPro" id="IPR050215">
    <property type="entry name" value="Thiolase-like_sf_Thiolase"/>
</dbReference>
<name>A0A6G9XKJ0_NOCBR</name>
<dbReference type="NCBIfam" id="NF005924">
    <property type="entry name" value="PRK07937.1"/>
    <property type="match status" value="1"/>
</dbReference>
<dbReference type="GO" id="GO:0003988">
    <property type="term" value="F:acetyl-CoA C-acyltransferase activity"/>
    <property type="evidence" value="ECO:0007669"/>
    <property type="project" value="TreeGrafter"/>
</dbReference>
<dbReference type="GO" id="GO:0006635">
    <property type="term" value="P:fatty acid beta-oxidation"/>
    <property type="evidence" value="ECO:0007669"/>
    <property type="project" value="TreeGrafter"/>
</dbReference>
<dbReference type="Proteomes" id="UP000501705">
    <property type="component" value="Chromosome"/>
</dbReference>
<dbReference type="PANTHER" id="PTHR43853:SF21">
    <property type="entry name" value="STEROID 3-KETOACYL-COA THIOLASE"/>
    <property type="match status" value="1"/>
</dbReference>
<sequence>MPTTRPTSTTSERPTLTDHGTDIAVVGFAHAPHVPETFGTTNGVEMLVPCFQQLYHRLGITKSDIGFWCSGSSDYLAGRAFSFISAIDAIGAVPPINESHVEMDAAWALYEAWVKLRSGQADTALVYGFGKSSASTLRQVLTMQLDPYLVTPLWPDAWSIAGLQARAGLDAGRWTEQDMAAVAAGSDGDVESLLGTPYVADPLRAHDIAPITDGAAAIVLAVGDRARELCERPAWITGIAHRVDTQNLGARDLTVSPSTTAAAQAVTGGDTGGFDIAELHAPFSHQQLILTEAIGLRNGTKVNPSGGALAANPMFAAGLERIGFAAEAIMHGTANRALAHATSGPALQQNLVTVLDSEASR</sequence>
<proteinExistence type="predicted"/>
<dbReference type="Gene3D" id="3.40.47.10">
    <property type="match status" value="1"/>
</dbReference>
<dbReference type="PANTHER" id="PTHR43853">
    <property type="entry name" value="3-KETOACYL-COA THIOLASE, PEROXISOMAL"/>
    <property type="match status" value="1"/>
</dbReference>
<dbReference type="SUPFAM" id="SSF53901">
    <property type="entry name" value="Thiolase-like"/>
    <property type="match status" value="2"/>
</dbReference>
<dbReference type="EMBL" id="CP046171">
    <property type="protein sequence ID" value="QIS01427.1"/>
    <property type="molecule type" value="Genomic_DNA"/>
</dbReference>
<organism evidence="1 2">
    <name type="scientific">Nocardia brasiliensis</name>
    <dbReference type="NCBI Taxonomy" id="37326"/>
    <lineage>
        <taxon>Bacteria</taxon>
        <taxon>Bacillati</taxon>
        <taxon>Actinomycetota</taxon>
        <taxon>Actinomycetes</taxon>
        <taxon>Mycobacteriales</taxon>
        <taxon>Nocardiaceae</taxon>
        <taxon>Nocardia</taxon>
    </lineage>
</organism>
<accession>A0A6G9XKJ0</accession>
<dbReference type="InterPro" id="IPR016039">
    <property type="entry name" value="Thiolase-like"/>
</dbReference>
<dbReference type="AlphaFoldDB" id="A0A6G9XKJ0"/>
<protein>
    <submittedName>
        <fullName evidence="1">Lipid-transfer protein</fullName>
    </submittedName>
</protein>
<evidence type="ECO:0000313" key="2">
    <source>
        <dbReference type="Proteomes" id="UP000501705"/>
    </source>
</evidence>
<evidence type="ECO:0000313" key="1">
    <source>
        <dbReference type="EMBL" id="QIS01427.1"/>
    </source>
</evidence>
<gene>
    <name evidence="1" type="ORF">F5X71_03060</name>
</gene>